<dbReference type="EMBL" id="LWAE01000002">
    <property type="protein sequence ID" value="KZL92906.1"/>
    <property type="molecule type" value="Genomic_DNA"/>
</dbReference>
<evidence type="ECO:0000313" key="2">
    <source>
        <dbReference type="Proteomes" id="UP000076603"/>
    </source>
</evidence>
<organism evidence="1 2">
    <name type="scientific">Clostridium magnum DSM 2767</name>
    <dbReference type="NCBI Taxonomy" id="1121326"/>
    <lineage>
        <taxon>Bacteria</taxon>
        <taxon>Bacillati</taxon>
        <taxon>Bacillota</taxon>
        <taxon>Clostridia</taxon>
        <taxon>Eubacteriales</taxon>
        <taxon>Clostridiaceae</taxon>
        <taxon>Clostridium</taxon>
    </lineage>
</organism>
<name>A0A161XEN9_9CLOT</name>
<dbReference type="OrthoDB" id="1932663at2"/>
<proteinExistence type="predicted"/>
<gene>
    <name evidence="1" type="ORF">CLMAG_27200</name>
</gene>
<dbReference type="GO" id="GO:0046872">
    <property type="term" value="F:metal ion binding"/>
    <property type="evidence" value="ECO:0007669"/>
    <property type="project" value="InterPro"/>
</dbReference>
<dbReference type="Gene3D" id="3.30.70.100">
    <property type="match status" value="1"/>
</dbReference>
<dbReference type="SUPFAM" id="SSF55008">
    <property type="entry name" value="HMA, heavy metal-associated domain"/>
    <property type="match status" value="1"/>
</dbReference>
<sequence>MKNHKVKFKQNNMLCHRCVMNTVKTLSQLREIEELNVDFSSKMVKVVYRDDGISKEMIKEAVNESIVRGKIKKLE</sequence>
<evidence type="ECO:0000313" key="1">
    <source>
        <dbReference type="EMBL" id="KZL92906.1"/>
    </source>
</evidence>
<accession>A0A161XEN9</accession>
<dbReference type="AlphaFoldDB" id="A0A161XEN9"/>
<protein>
    <submittedName>
        <fullName evidence="1">Uncharacterized protein</fullName>
    </submittedName>
</protein>
<dbReference type="Proteomes" id="UP000076603">
    <property type="component" value="Unassembled WGS sequence"/>
</dbReference>
<comment type="caution">
    <text evidence="1">The sequence shown here is derived from an EMBL/GenBank/DDBJ whole genome shotgun (WGS) entry which is preliminary data.</text>
</comment>
<dbReference type="InterPro" id="IPR036163">
    <property type="entry name" value="HMA_dom_sf"/>
</dbReference>
<dbReference type="RefSeq" id="WP_066622705.1">
    <property type="nucleotide sequence ID" value="NZ_FQXL01000047.1"/>
</dbReference>
<dbReference type="PATRIC" id="fig|1121326.3.peg.2732"/>
<dbReference type="CDD" id="cd00371">
    <property type="entry name" value="HMA"/>
    <property type="match status" value="1"/>
</dbReference>
<dbReference type="InterPro" id="IPR006121">
    <property type="entry name" value="HMA_dom"/>
</dbReference>
<reference evidence="1 2" key="1">
    <citation type="submission" date="2016-04" db="EMBL/GenBank/DDBJ databases">
        <title>Genome sequence of Clostridium magnum DSM 2767.</title>
        <authorList>
            <person name="Poehlein A."/>
            <person name="Uhlig R."/>
            <person name="Fischer R."/>
            <person name="Bahl H."/>
            <person name="Daniel R."/>
        </authorList>
    </citation>
    <scope>NUCLEOTIDE SEQUENCE [LARGE SCALE GENOMIC DNA]</scope>
    <source>
        <strain evidence="1 2">DSM 2767</strain>
    </source>
</reference>
<keyword evidence="2" id="KW-1185">Reference proteome</keyword>